<evidence type="ECO:0000313" key="11">
    <source>
        <dbReference type="EMBL" id="SDQ40585.1"/>
    </source>
</evidence>
<dbReference type="GO" id="GO:0050660">
    <property type="term" value="F:flavin adenine dinucleotide binding"/>
    <property type="evidence" value="ECO:0007669"/>
    <property type="project" value="InterPro"/>
</dbReference>
<dbReference type="SUPFAM" id="SSF47203">
    <property type="entry name" value="Acyl-CoA dehydrogenase C-terminal domain-like"/>
    <property type="match status" value="1"/>
</dbReference>
<comment type="cofactor">
    <cofactor evidence="1 7">
        <name>FAD</name>
        <dbReference type="ChEBI" id="CHEBI:57692"/>
    </cofactor>
</comment>
<evidence type="ECO:0000256" key="3">
    <source>
        <dbReference type="ARBA" id="ARBA00019125"/>
    </source>
</evidence>
<dbReference type="OrthoDB" id="5241155at2"/>
<evidence type="ECO:0000256" key="4">
    <source>
        <dbReference type="ARBA" id="ARBA00022630"/>
    </source>
</evidence>
<dbReference type="PROSITE" id="PS00073">
    <property type="entry name" value="ACYL_COA_DH_2"/>
    <property type="match status" value="1"/>
</dbReference>
<dbReference type="FunFam" id="1.20.140.10:FF:000001">
    <property type="entry name" value="Acyl-CoA dehydrogenase"/>
    <property type="match status" value="1"/>
</dbReference>
<dbReference type="Pfam" id="PF02770">
    <property type="entry name" value="Acyl-CoA_dh_M"/>
    <property type="match status" value="1"/>
</dbReference>
<dbReference type="InterPro" id="IPR006091">
    <property type="entry name" value="Acyl-CoA_Oxase/DH_mid-dom"/>
</dbReference>
<evidence type="ECO:0000259" key="10">
    <source>
        <dbReference type="Pfam" id="PF02771"/>
    </source>
</evidence>
<dbReference type="AlphaFoldDB" id="A0A1H1ALG8"/>
<dbReference type="InterPro" id="IPR009100">
    <property type="entry name" value="AcylCoA_DH/oxidase_NM_dom_sf"/>
</dbReference>
<comment type="similarity">
    <text evidence="2 7">Belongs to the acyl-CoA dehydrogenase family.</text>
</comment>
<accession>A0A1H1ALG8</accession>
<dbReference type="InterPro" id="IPR050741">
    <property type="entry name" value="Acyl-CoA_dehydrogenase"/>
</dbReference>
<feature type="domain" description="Acyl-CoA dehydrogenase/oxidase N-terminal" evidence="10">
    <location>
        <begin position="7"/>
        <end position="121"/>
    </location>
</feature>
<evidence type="ECO:0000256" key="7">
    <source>
        <dbReference type="RuleBase" id="RU362125"/>
    </source>
</evidence>
<dbReference type="FunFam" id="2.40.110.10:FF:000002">
    <property type="entry name" value="Acyl-CoA dehydrogenase fadE12"/>
    <property type="match status" value="1"/>
</dbReference>
<dbReference type="InterPro" id="IPR046373">
    <property type="entry name" value="Acyl-CoA_Oxase/DH_mid-dom_sf"/>
</dbReference>
<dbReference type="GO" id="GO:0003995">
    <property type="term" value="F:acyl-CoA dehydrogenase activity"/>
    <property type="evidence" value="ECO:0007669"/>
    <property type="project" value="InterPro"/>
</dbReference>
<evidence type="ECO:0000259" key="8">
    <source>
        <dbReference type="Pfam" id="PF00441"/>
    </source>
</evidence>
<evidence type="ECO:0000256" key="5">
    <source>
        <dbReference type="ARBA" id="ARBA00022827"/>
    </source>
</evidence>
<evidence type="ECO:0000256" key="2">
    <source>
        <dbReference type="ARBA" id="ARBA00009347"/>
    </source>
</evidence>
<dbReference type="InterPro" id="IPR036250">
    <property type="entry name" value="AcylCo_DH-like_C"/>
</dbReference>
<dbReference type="Proteomes" id="UP000199301">
    <property type="component" value="Unassembled WGS sequence"/>
</dbReference>
<dbReference type="PANTHER" id="PTHR48083:SF2">
    <property type="entry name" value="MEDIUM-CHAIN SPECIFIC ACYL-COA DEHYDROGENASE, MITOCHONDRIAL"/>
    <property type="match status" value="1"/>
</dbReference>
<dbReference type="PANTHER" id="PTHR48083">
    <property type="entry name" value="MEDIUM-CHAIN SPECIFIC ACYL-COA DEHYDROGENASE, MITOCHONDRIAL-RELATED"/>
    <property type="match status" value="1"/>
</dbReference>
<feature type="domain" description="Acyl-CoA oxidase/dehydrogenase middle" evidence="9">
    <location>
        <begin position="126"/>
        <end position="218"/>
    </location>
</feature>
<dbReference type="GO" id="GO:0033539">
    <property type="term" value="P:fatty acid beta-oxidation using acyl-CoA dehydrogenase"/>
    <property type="evidence" value="ECO:0007669"/>
    <property type="project" value="TreeGrafter"/>
</dbReference>
<dbReference type="EMBL" id="FNKO01000001">
    <property type="protein sequence ID" value="SDQ40585.1"/>
    <property type="molecule type" value="Genomic_DNA"/>
</dbReference>
<gene>
    <name evidence="11" type="ORF">SAMN04489718_1639</name>
</gene>
<sequence length="392" mass="43928">MVDFSLSDTERDIRDWVRNFVQRELVPLEQQVLDRERRGERGLSKEETEQLRDKARQAGFWGVQTPEEYGGMGLSAVLTALTEVELGRTFVPFSFGGSADNILYHGDEQQKQRYLLPTIEGTRKSCFAITEPDAGSDAKNIRTTARKEGAEWVIDGEKTFITGGIDADFAMVFAVTDREKGADGGVTCFLVDRDMGWTSEPIDIMGEWDRQPAALTFDGVRVPEENVLGEVGGGFSLAMQWIGRGRYLLPARALGGCERMVEMATEYSQSRKTFGAPIADRQAIQWMLADSAVDIESLRWLVLQAAWQADQGMDSRHAQSIAKLHGGVRANEIVDRVMQIHGGMGYTRELPIERWYRDLRLLRIFEGTDEIQRRTLARNLLKGNATVRGALG</sequence>
<organism evidence="11 12">
    <name type="scientific">Actinopolyspora saharensis</name>
    <dbReference type="NCBI Taxonomy" id="995062"/>
    <lineage>
        <taxon>Bacteria</taxon>
        <taxon>Bacillati</taxon>
        <taxon>Actinomycetota</taxon>
        <taxon>Actinomycetes</taxon>
        <taxon>Actinopolysporales</taxon>
        <taxon>Actinopolysporaceae</taxon>
        <taxon>Actinopolyspora</taxon>
    </lineage>
</organism>
<keyword evidence="4 7" id="KW-0285">Flavoprotein</keyword>
<reference evidence="12" key="1">
    <citation type="submission" date="2016-10" db="EMBL/GenBank/DDBJ databases">
        <authorList>
            <person name="Varghese N."/>
            <person name="Submissions S."/>
        </authorList>
    </citation>
    <scope>NUCLEOTIDE SEQUENCE [LARGE SCALE GENOMIC DNA]</scope>
    <source>
        <strain evidence="12">DSM 45459</strain>
    </source>
</reference>
<dbReference type="SUPFAM" id="SSF56645">
    <property type="entry name" value="Acyl-CoA dehydrogenase NM domain-like"/>
    <property type="match status" value="1"/>
</dbReference>
<dbReference type="Gene3D" id="2.40.110.10">
    <property type="entry name" value="Butyryl-CoA Dehydrogenase, subunit A, domain 2"/>
    <property type="match status" value="1"/>
</dbReference>
<dbReference type="Pfam" id="PF00441">
    <property type="entry name" value="Acyl-CoA_dh_1"/>
    <property type="match status" value="1"/>
</dbReference>
<evidence type="ECO:0000313" key="12">
    <source>
        <dbReference type="Proteomes" id="UP000199301"/>
    </source>
</evidence>
<name>A0A1H1ALG8_9ACTN</name>
<dbReference type="Pfam" id="PF02771">
    <property type="entry name" value="Acyl-CoA_dh_N"/>
    <property type="match status" value="1"/>
</dbReference>
<dbReference type="InterPro" id="IPR009075">
    <property type="entry name" value="AcylCo_DH/oxidase_C"/>
</dbReference>
<dbReference type="RefSeq" id="WP_092522156.1">
    <property type="nucleotide sequence ID" value="NZ_FNKO01000001.1"/>
</dbReference>
<keyword evidence="5 7" id="KW-0274">FAD</keyword>
<dbReference type="Gene3D" id="1.10.540.10">
    <property type="entry name" value="Acyl-CoA dehydrogenase/oxidase, N-terminal domain"/>
    <property type="match status" value="1"/>
</dbReference>
<protein>
    <recommendedName>
        <fullName evidence="3">Medium-chain specific acyl-CoA dehydrogenase, mitochondrial</fullName>
    </recommendedName>
</protein>
<evidence type="ECO:0000256" key="1">
    <source>
        <dbReference type="ARBA" id="ARBA00001974"/>
    </source>
</evidence>
<keyword evidence="12" id="KW-1185">Reference proteome</keyword>
<dbReference type="Gene3D" id="1.20.140.10">
    <property type="entry name" value="Butyryl-CoA Dehydrogenase, subunit A, domain 3"/>
    <property type="match status" value="1"/>
</dbReference>
<dbReference type="STRING" id="995062.SAMN04489718_1639"/>
<keyword evidence="6 7" id="KW-0560">Oxidoreductase</keyword>
<dbReference type="InterPro" id="IPR006089">
    <property type="entry name" value="Acyl-CoA_DH_CS"/>
</dbReference>
<evidence type="ECO:0000256" key="6">
    <source>
        <dbReference type="ARBA" id="ARBA00023002"/>
    </source>
</evidence>
<dbReference type="InterPro" id="IPR037069">
    <property type="entry name" value="AcylCoA_DH/ox_N_sf"/>
</dbReference>
<proteinExistence type="inferred from homology"/>
<dbReference type="GO" id="GO:0005737">
    <property type="term" value="C:cytoplasm"/>
    <property type="evidence" value="ECO:0007669"/>
    <property type="project" value="TreeGrafter"/>
</dbReference>
<evidence type="ECO:0000259" key="9">
    <source>
        <dbReference type="Pfam" id="PF02770"/>
    </source>
</evidence>
<feature type="domain" description="Acyl-CoA dehydrogenase/oxidase C-terminal" evidence="8">
    <location>
        <begin position="232"/>
        <end position="381"/>
    </location>
</feature>
<dbReference type="InterPro" id="IPR013786">
    <property type="entry name" value="AcylCoA_DH/ox_N"/>
</dbReference>